<keyword evidence="6" id="KW-1185">Reference proteome</keyword>
<comment type="caution">
    <text evidence="5">The sequence shown here is derived from an EMBL/GenBank/DDBJ whole genome shotgun (WGS) entry which is preliminary data.</text>
</comment>
<dbReference type="EMBL" id="JARPUR010000002">
    <property type="protein sequence ID" value="KAK4881995.1"/>
    <property type="molecule type" value="Genomic_DNA"/>
</dbReference>
<evidence type="ECO:0000313" key="5">
    <source>
        <dbReference type="EMBL" id="KAK4881995.1"/>
    </source>
</evidence>
<gene>
    <name evidence="5" type="ORF">RN001_005314</name>
</gene>
<sequence>MSTLRLEVLKCFKSLHRTRQRVFEGDVKALVLGRSQINIEYKKNQDIKDINKINKLIETSMNVEKELLTTVIQAKEIKPGVYKAEIRPEILRLDNVPYKDCDELIDKNK</sequence>
<keyword evidence="3" id="KW-0496">Mitochondrion</keyword>
<evidence type="ECO:0000313" key="6">
    <source>
        <dbReference type="Proteomes" id="UP001353858"/>
    </source>
</evidence>
<dbReference type="InterPro" id="IPR050435">
    <property type="entry name" value="MZM1/LYRM7"/>
</dbReference>
<dbReference type="GO" id="GO:0044183">
    <property type="term" value="F:protein folding chaperone"/>
    <property type="evidence" value="ECO:0007669"/>
    <property type="project" value="TreeGrafter"/>
</dbReference>
<comment type="subcellular location">
    <subcellularLocation>
        <location evidence="1">Mitochondrion matrix</location>
    </subcellularLocation>
</comment>
<keyword evidence="4" id="KW-0143">Chaperone</keyword>
<dbReference type="PANTHER" id="PTHR46749">
    <property type="entry name" value="COMPLEX III ASSEMBLY FACTOR LYRM7"/>
    <property type="match status" value="1"/>
</dbReference>
<accession>A0AAN7P6E7</accession>
<organism evidence="5 6">
    <name type="scientific">Aquatica leii</name>
    <dbReference type="NCBI Taxonomy" id="1421715"/>
    <lineage>
        <taxon>Eukaryota</taxon>
        <taxon>Metazoa</taxon>
        <taxon>Ecdysozoa</taxon>
        <taxon>Arthropoda</taxon>
        <taxon>Hexapoda</taxon>
        <taxon>Insecta</taxon>
        <taxon>Pterygota</taxon>
        <taxon>Neoptera</taxon>
        <taxon>Endopterygota</taxon>
        <taxon>Coleoptera</taxon>
        <taxon>Polyphaga</taxon>
        <taxon>Elateriformia</taxon>
        <taxon>Elateroidea</taxon>
        <taxon>Lampyridae</taxon>
        <taxon>Luciolinae</taxon>
        <taxon>Aquatica</taxon>
    </lineage>
</organism>
<name>A0AAN7P6E7_9COLE</name>
<dbReference type="Proteomes" id="UP001353858">
    <property type="component" value="Unassembled WGS sequence"/>
</dbReference>
<evidence type="ECO:0008006" key="7">
    <source>
        <dbReference type="Google" id="ProtNLM"/>
    </source>
</evidence>
<dbReference type="GO" id="GO:0034551">
    <property type="term" value="P:mitochondrial respiratory chain complex III assembly"/>
    <property type="evidence" value="ECO:0007669"/>
    <property type="project" value="InterPro"/>
</dbReference>
<dbReference type="AlphaFoldDB" id="A0AAN7P6E7"/>
<evidence type="ECO:0000256" key="2">
    <source>
        <dbReference type="ARBA" id="ARBA00009508"/>
    </source>
</evidence>
<dbReference type="GO" id="GO:0005759">
    <property type="term" value="C:mitochondrial matrix"/>
    <property type="evidence" value="ECO:0007669"/>
    <property type="project" value="UniProtKB-SubCell"/>
</dbReference>
<comment type="similarity">
    <text evidence="2">Belongs to the complex I LYR family.</text>
</comment>
<evidence type="ECO:0000256" key="4">
    <source>
        <dbReference type="ARBA" id="ARBA00023186"/>
    </source>
</evidence>
<protein>
    <recommendedName>
        <fullName evidence="7">Complex III assembly factor LYRM7</fullName>
    </recommendedName>
</protein>
<evidence type="ECO:0000256" key="3">
    <source>
        <dbReference type="ARBA" id="ARBA00023128"/>
    </source>
</evidence>
<proteinExistence type="inferred from homology"/>
<dbReference type="InterPro" id="IPR045298">
    <property type="entry name" value="Complex1_LYR_LYRM7"/>
</dbReference>
<dbReference type="CDD" id="cd20267">
    <property type="entry name" value="Complex1_LYR_LYRM7"/>
    <property type="match status" value="1"/>
</dbReference>
<reference evidence="6" key="1">
    <citation type="submission" date="2023-01" db="EMBL/GenBank/DDBJ databases">
        <title>Key to firefly adult light organ development and bioluminescence: homeobox transcription factors regulate luciferase expression and transportation to peroxisome.</title>
        <authorList>
            <person name="Fu X."/>
        </authorList>
    </citation>
    <scope>NUCLEOTIDE SEQUENCE [LARGE SCALE GENOMIC DNA]</scope>
</reference>
<dbReference type="PANTHER" id="PTHR46749:SF1">
    <property type="entry name" value="COMPLEX III ASSEMBLY FACTOR LYRM7"/>
    <property type="match status" value="1"/>
</dbReference>
<evidence type="ECO:0000256" key="1">
    <source>
        <dbReference type="ARBA" id="ARBA00004305"/>
    </source>
</evidence>